<dbReference type="SUPFAM" id="SSF52047">
    <property type="entry name" value="RNI-like"/>
    <property type="match status" value="1"/>
</dbReference>
<sequence>MDCIPEDKPSAQCSERCSAIVQTLATELLREIFLNCLPNPSVYRYSMRNLSQAPLLIGRVCRRWRDVANYSPELWSSFVVGGAKVNLGKDLEATKYWISKSSSQPLSIVMDYLETYSDDTELRPILESVVSQSWRWREIDLRVPSGFFDIALAAFCTGKLPQLVRFDSITSGPGYREFILSSAPRLHSMRYSGDRARVDFSGGTHGIRRIEINPSQYSKISLGDLLTCFTQCPLLESATLPIHIGEWKSSLSDRLPTTIQLPRLTYLFLDFGSNINPCRIFDLLFLPALISLKLTVHIRNVDHADWTHVWTMLAHSDPPLRTLVLRCVPMTEQTLLECLSCIPSLTKLQVEGILCSDNVLRTLTMDETNGNAPKSLCPWLETFDFWYNRDKCHFSEGAVTEMVVSRRKTAKSTDYKKGMALKVFACPFSFSGLRVHPDIAECINEGLVLMGSD</sequence>
<dbReference type="InterPro" id="IPR032675">
    <property type="entry name" value="LRR_dom_sf"/>
</dbReference>
<dbReference type="Gene3D" id="1.20.1280.50">
    <property type="match status" value="1"/>
</dbReference>
<dbReference type="VEuPathDB" id="FungiDB:BD410DRAFT_901045"/>
<evidence type="ECO:0000313" key="2">
    <source>
        <dbReference type="Proteomes" id="UP000294933"/>
    </source>
</evidence>
<dbReference type="Gene3D" id="3.80.10.10">
    <property type="entry name" value="Ribonuclease Inhibitor"/>
    <property type="match status" value="1"/>
</dbReference>
<keyword evidence="2" id="KW-1185">Reference proteome</keyword>
<reference evidence="1 2" key="1">
    <citation type="submission" date="2018-06" db="EMBL/GenBank/DDBJ databases">
        <title>A transcriptomic atlas of mushroom development highlights an independent origin of complex multicellularity.</title>
        <authorList>
            <consortium name="DOE Joint Genome Institute"/>
            <person name="Krizsan K."/>
            <person name="Almasi E."/>
            <person name="Merenyi Z."/>
            <person name="Sahu N."/>
            <person name="Viragh M."/>
            <person name="Koszo T."/>
            <person name="Mondo S."/>
            <person name="Kiss B."/>
            <person name="Balint B."/>
            <person name="Kues U."/>
            <person name="Barry K."/>
            <person name="Hegedus J.C."/>
            <person name="Henrissat B."/>
            <person name="Johnson J."/>
            <person name="Lipzen A."/>
            <person name="Ohm R."/>
            <person name="Nagy I."/>
            <person name="Pangilinan J."/>
            <person name="Yan J."/>
            <person name="Xiong Y."/>
            <person name="Grigoriev I.V."/>
            <person name="Hibbett D.S."/>
            <person name="Nagy L.G."/>
        </authorList>
    </citation>
    <scope>NUCLEOTIDE SEQUENCE [LARGE SCALE GENOMIC DNA]</scope>
    <source>
        <strain evidence="1 2">SZMC22713</strain>
    </source>
</reference>
<organism evidence="1 2">
    <name type="scientific">Rickenella mellea</name>
    <dbReference type="NCBI Taxonomy" id="50990"/>
    <lineage>
        <taxon>Eukaryota</taxon>
        <taxon>Fungi</taxon>
        <taxon>Dikarya</taxon>
        <taxon>Basidiomycota</taxon>
        <taxon>Agaricomycotina</taxon>
        <taxon>Agaricomycetes</taxon>
        <taxon>Hymenochaetales</taxon>
        <taxon>Rickenellaceae</taxon>
        <taxon>Rickenella</taxon>
    </lineage>
</organism>
<dbReference type="STRING" id="50990.A0A4Y7PU88"/>
<dbReference type="OrthoDB" id="2269034at2759"/>
<gene>
    <name evidence="1" type="ORF">BD410DRAFT_901045</name>
</gene>
<accession>A0A4Y7PU88</accession>
<evidence type="ECO:0000313" key="1">
    <source>
        <dbReference type="EMBL" id="TDL18139.1"/>
    </source>
</evidence>
<proteinExistence type="predicted"/>
<dbReference type="Proteomes" id="UP000294933">
    <property type="component" value="Unassembled WGS sequence"/>
</dbReference>
<dbReference type="AlphaFoldDB" id="A0A4Y7PU88"/>
<protein>
    <submittedName>
        <fullName evidence="1">Uncharacterized protein</fullName>
    </submittedName>
</protein>
<dbReference type="EMBL" id="ML170212">
    <property type="protein sequence ID" value="TDL18139.1"/>
    <property type="molecule type" value="Genomic_DNA"/>
</dbReference>
<name>A0A4Y7PU88_9AGAM</name>